<accession>A0ABS6MF92</accession>
<dbReference type="Pfam" id="PF24514">
    <property type="entry name" value="SpaA_4"/>
    <property type="match status" value="1"/>
</dbReference>
<evidence type="ECO:0000259" key="1">
    <source>
        <dbReference type="Pfam" id="PF24514"/>
    </source>
</evidence>
<feature type="domain" description="SpaA-like prealbumin fold" evidence="1">
    <location>
        <begin position="17"/>
        <end position="60"/>
    </location>
</feature>
<organism evidence="2 3">
    <name type="scientific">Marinobacterium weihaiense</name>
    <dbReference type="NCBI Taxonomy" id="2851016"/>
    <lineage>
        <taxon>Bacteria</taxon>
        <taxon>Pseudomonadati</taxon>
        <taxon>Pseudomonadota</taxon>
        <taxon>Gammaproteobacteria</taxon>
        <taxon>Oceanospirillales</taxon>
        <taxon>Oceanospirillaceae</taxon>
        <taxon>Marinobacterium</taxon>
    </lineage>
</organism>
<gene>
    <name evidence="2" type="ORF">KTN04_16555</name>
</gene>
<feature type="non-terminal residue" evidence="2">
    <location>
        <position position="1"/>
    </location>
</feature>
<dbReference type="EMBL" id="JAHQZT010000062">
    <property type="protein sequence ID" value="MBV0934943.1"/>
    <property type="molecule type" value="Genomic_DNA"/>
</dbReference>
<dbReference type="Proteomes" id="UP000755551">
    <property type="component" value="Unassembled WGS sequence"/>
</dbReference>
<dbReference type="InterPro" id="IPR055371">
    <property type="entry name" value="SpaA_PFL_dom_4"/>
</dbReference>
<comment type="caution">
    <text evidence="2">The sequence shown here is derived from an EMBL/GenBank/DDBJ whole genome shotgun (WGS) entry which is preliminary data.</text>
</comment>
<name>A0ABS6MF92_9GAMM</name>
<proteinExistence type="predicted"/>
<dbReference type="RefSeq" id="WP_217336329.1">
    <property type="nucleotide sequence ID" value="NZ_JAHQZT010000062.1"/>
</dbReference>
<reference evidence="2 3" key="1">
    <citation type="submission" date="2021-06" db="EMBL/GenBank/DDBJ databases">
        <title>Bacterium isolated from marine sediment.</title>
        <authorList>
            <person name="Zhu K.-L."/>
            <person name="Du Z.-J."/>
            <person name="Liang Q.-Y."/>
        </authorList>
    </citation>
    <scope>NUCLEOTIDE SEQUENCE [LARGE SCALE GENOMIC DNA]</scope>
    <source>
        <strain evidence="2 3">A346</strain>
    </source>
</reference>
<sequence>LADATEPFMSDPLVHGVYSVDENVPAGWDLTGATCDDGSAPNAIDLQPGETVTCTFENTKRGMAEVLKTVSGIAPNGVYPAFNFQIRDGSGAVASATSDPITGIAYFSCEAGANPDVCVDVDGMAKLVPGDYAFCELDVQPGWTLTGSSNDGPLVWYSLTIGEDYIGECAAFNLAVAETEQFNIDNTPPPGGNARTIGFWKNWTSCDGKGNQYDRWLTDPDYYDVLDEFLPIYLHPGLEVTLCEVGVDILDKRDVDDPNLVGDGRKKASDAAYGLAAQLMAVQLNIAAEAGTCPAMLEAKDAAEALLLNIGFDGSGDYLRKPKGPSKDLAQQAKTLAGILDSYNNNLLCP</sequence>
<keyword evidence="3" id="KW-1185">Reference proteome</keyword>
<evidence type="ECO:0000313" key="2">
    <source>
        <dbReference type="EMBL" id="MBV0934943.1"/>
    </source>
</evidence>
<evidence type="ECO:0000313" key="3">
    <source>
        <dbReference type="Proteomes" id="UP000755551"/>
    </source>
</evidence>
<protein>
    <recommendedName>
        <fullName evidence="1">SpaA-like prealbumin fold domain-containing protein</fullName>
    </recommendedName>
</protein>